<reference evidence="2 3" key="1">
    <citation type="submission" date="2018-12" db="EMBL/GenBank/DDBJ databases">
        <authorList>
            <person name="Li F."/>
        </authorList>
    </citation>
    <scope>NUCLEOTIDE SEQUENCE [LARGE SCALE GENOMIC DNA]</scope>
    <source>
        <strain evidence="2 3">EGI 6500705</strain>
    </source>
</reference>
<evidence type="ECO:0000313" key="3">
    <source>
        <dbReference type="Proteomes" id="UP000274909"/>
    </source>
</evidence>
<dbReference type="AlphaFoldDB" id="A0A3S0XXN7"/>
<organism evidence="2 3">
    <name type="scientific">Labedella endophytica</name>
    <dbReference type="NCBI Taxonomy" id="1523160"/>
    <lineage>
        <taxon>Bacteria</taxon>
        <taxon>Bacillati</taxon>
        <taxon>Actinomycetota</taxon>
        <taxon>Actinomycetes</taxon>
        <taxon>Micrococcales</taxon>
        <taxon>Microbacteriaceae</taxon>
        <taxon>Labedella</taxon>
    </lineage>
</organism>
<keyword evidence="1" id="KW-0812">Transmembrane</keyword>
<keyword evidence="1" id="KW-0472">Membrane</keyword>
<dbReference type="EMBL" id="RZGZ01000004">
    <property type="protein sequence ID" value="RUQ98277.1"/>
    <property type="molecule type" value="Genomic_DNA"/>
</dbReference>
<dbReference type="OrthoDB" id="9973313at2"/>
<feature type="transmembrane region" description="Helical" evidence="1">
    <location>
        <begin position="174"/>
        <end position="198"/>
    </location>
</feature>
<accession>A0A3S0XXN7</accession>
<keyword evidence="1" id="KW-1133">Transmembrane helix</keyword>
<keyword evidence="3" id="KW-1185">Reference proteome</keyword>
<sequence>MTSTAPRRISTTGPAWLTWIGIVLLVATVAIAIGTVSLFASLLPTGILSRDGSVGDDVVASVDAGSSTSVDLDGDTSYSLLLVRPSDESSGALTGDIALIAPDGTTSVADRAPAVSTRVNGGQLTAASFTAFRTTDEGAYTITVPAATDDEPTSVLIVEDGETLPFVGGVLGSIGGVFAALITGFLGLGLTIGGGLWWRSRRAARRASAAPASPSPGSPAR</sequence>
<dbReference type="RefSeq" id="WP_127051131.1">
    <property type="nucleotide sequence ID" value="NZ_RZGZ01000004.1"/>
</dbReference>
<evidence type="ECO:0000256" key="1">
    <source>
        <dbReference type="SAM" id="Phobius"/>
    </source>
</evidence>
<protein>
    <submittedName>
        <fullName evidence="2">Uncharacterized protein</fullName>
    </submittedName>
</protein>
<evidence type="ECO:0000313" key="2">
    <source>
        <dbReference type="EMBL" id="RUQ98277.1"/>
    </source>
</evidence>
<proteinExistence type="predicted"/>
<comment type="caution">
    <text evidence="2">The sequence shown here is derived from an EMBL/GenBank/DDBJ whole genome shotgun (WGS) entry which is preliminary data.</text>
</comment>
<dbReference type="Proteomes" id="UP000274909">
    <property type="component" value="Unassembled WGS sequence"/>
</dbReference>
<feature type="transmembrane region" description="Helical" evidence="1">
    <location>
        <begin position="16"/>
        <end position="40"/>
    </location>
</feature>
<name>A0A3S0XXN7_9MICO</name>
<gene>
    <name evidence="2" type="ORF">ELQ94_14830</name>
</gene>